<dbReference type="PRINTS" id="PR00411">
    <property type="entry name" value="PNDRDTASEI"/>
</dbReference>
<keyword evidence="3" id="KW-0274">FAD</keyword>
<dbReference type="PANTHER" id="PTHR43557">
    <property type="entry name" value="APOPTOSIS-INDUCING FACTOR 1"/>
    <property type="match status" value="1"/>
</dbReference>
<evidence type="ECO:0000259" key="5">
    <source>
        <dbReference type="Pfam" id="PF07992"/>
    </source>
</evidence>
<dbReference type="InterPro" id="IPR050446">
    <property type="entry name" value="FAD-oxidoreductase/Apoptosis"/>
</dbReference>
<evidence type="ECO:0000313" key="7">
    <source>
        <dbReference type="EMBL" id="MDH6282652.1"/>
    </source>
</evidence>
<evidence type="ECO:0000259" key="6">
    <source>
        <dbReference type="Pfam" id="PF14759"/>
    </source>
</evidence>
<dbReference type="RefSeq" id="WP_280761955.1">
    <property type="nucleotide sequence ID" value="NZ_JARXVC010000011.1"/>
</dbReference>
<evidence type="ECO:0000256" key="3">
    <source>
        <dbReference type="ARBA" id="ARBA00022827"/>
    </source>
</evidence>
<sequence length="418" mass="44085">MSDHRHLVVVGASLAGLRAVEAARADGFDGPITLIGAEPHLPYDRPPLSKAYLDQAPDGQPPASTEFRAEAVLRDELRIELLLGVPAVGLDTGQRIITLADGREIGYDAMVIATGAAARRLPGTEGLDGVHTLRTVDDAVAVRAALDEGARTVVIGAGFIGSEVASGARKRGLEPVVIEALPTPLVRAVGQEMGATLASLHIRNGTDLRCGVAVSAIEGDGHVERVVLADGTVISADLVVVGAGATPGTEWLEGSGLELDNGVVCDENLWTGVDGVYAAGDVARWHNPTFDRSMRLEHWTSAAEQGAIAARNALNPVVAKPYSTVPYFWSDWYDSRIQFVGTPSTDEILVVEDLDADGRLVALYREGERLAGALTVNGQTEIMKYRGQITKGSSFADAVDFANKRKASRAAKSATVPI</sequence>
<feature type="domain" description="FAD/NAD(P)-binding" evidence="5">
    <location>
        <begin position="6"/>
        <end position="306"/>
    </location>
</feature>
<dbReference type="InterPro" id="IPR028202">
    <property type="entry name" value="Reductase_C"/>
</dbReference>
<gene>
    <name evidence="7" type="ORF">M2280_003889</name>
</gene>
<dbReference type="Gene3D" id="3.50.50.60">
    <property type="entry name" value="FAD/NAD(P)-binding domain"/>
    <property type="match status" value="2"/>
</dbReference>
<evidence type="ECO:0000256" key="4">
    <source>
        <dbReference type="ARBA" id="ARBA00023002"/>
    </source>
</evidence>
<accession>A0ABT6MEE4</accession>
<keyword evidence="4" id="KW-0560">Oxidoreductase</keyword>
<organism evidence="7 8">
    <name type="scientific">Prescottella agglutinans</name>
    <dbReference type="NCBI Taxonomy" id="1644129"/>
    <lineage>
        <taxon>Bacteria</taxon>
        <taxon>Bacillati</taxon>
        <taxon>Actinomycetota</taxon>
        <taxon>Actinomycetes</taxon>
        <taxon>Mycobacteriales</taxon>
        <taxon>Nocardiaceae</taxon>
        <taxon>Prescottella</taxon>
    </lineage>
</organism>
<keyword evidence="2" id="KW-0285">Flavoprotein</keyword>
<protein>
    <submittedName>
        <fullName evidence="7">NADPH-dependent 2,4-dienoyl-CoA reductase/sulfur reductase-like enzyme</fullName>
    </submittedName>
</protein>
<dbReference type="PRINTS" id="PR00368">
    <property type="entry name" value="FADPNR"/>
</dbReference>
<dbReference type="SUPFAM" id="SSF55424">
    <property type="entry name" value="FAD/NAD-linked reductases, dimerisation (C-terminal) domain"/>
    <property type="match status" value="1"/>
</dbReference>
<dbReference type="Proteomes" id="UP001160334">
    <property type="component" value="Unassembled WGS sequence"/>
</dbReference>
<dbReference type="PANTHER" id="PTHR43557:SF2">
    <property type="entry name" value="RIESKE DOMAIN-CONTAINING PROTEIN-RELATED"/>
    <property type="match status" value="1"/>
</dbReference>
<comment type="caution">
    <text evidence="7">The sequence shown here is derived from an EMBL/GenBank/DDBJ whole genome shotgun (WGS) entry which is preliminary data.</text>
</comment>
<evidence type="ECO:0000256" key="2">
    <source>
        <dbReference type="ARBA" id="ARBA00022630"/>
    </source>
</evidence>
<comment type="cofactor">
    <cofactor evidence="1">
        <name>FAD</name>
        <dbReference type="ChEBI" id="CHEBI:57692"/>
    </cofactor>
</comment>
<dbReference type="InterPro" id="IPR016156">
    <property type="entry name" value="FAD/NAD-linked_Rdtase_dimer_sf"/>
</dbReference>
<keyword evidence="8" id="KW-1185">Reference proteome</keyword>
<dbReference type="SUPFAM" id="SSF51905">
    <property type="entry name" value="FAD/NAD(P)-binding domain"/>
    <property type="match status" value="1"/>
</dbReference>
<dbReference type="InterPro" id="IPR036188">
    <property type="entry name" value="FAD/NAD-bd_sf"/>
</dbReference>
<evidence type="ECO:0000313" key="8">
    <source>
        <dbReference type="Proteomes" id="UP001160334"/>
    </source>
</evidence>
<dbReference type="Gene3D" id="3.30.390.30">
    <property type="match status" value="1"/>
</dbReference>
<dbReference type="Pfam" id="PF14759">
    <property type="entry name" value="Reductase_C"/>
    <property type="match status" value="1"/>
</dbReference>
<feature type="domain" description="Reductase C-terminal" evidence="6">
    <location>
        <begin position="327"/>
        <end position="398"/>
    </location>
</feature>
<evidence type="ECO:0000256" key="1">
    <source>
        <dbReference type="ARBA" id="ARBA00001974"/>
    </source>
</evidence>
<dbReference type="InterPro" id="IPR023753">
    <property type="entry name" value="FAD/NAD-binding_dom"/>
</dbReference>
<name>A0ABT6MEE4_9NOCA</name>
<dbReference type="EMBL" id="JARXVC010000011">
    <property type="protein sequence ID" value="MDH6282652.1"/>
    <property type="molecule type" value="Genomic_DNA"/>
</dbReference>
<dbReference type="Pfam" id="PF07992">
    <property type="entry name" value="Pyr_redox_2"/>
    <property type="match status" value="1"/>
</dbReference>
<reference evidence="7 8" key="1">
    <citation type="submission" date="2023-04" db="EMBL/GenBank/DDBJ databases">
        <title>Forest soil microbial communities from Buena Vista Peninsula, Colon Province, Panama.</title>
        <authorList>
            <person name="Bouskill N."/>
        </authorList>
    </citation>
    <scope>NUCLEOTIDE SEQUENCE [LARGE SCALE GENOMIC DNA]</scope>
    <source>
        <strain evidence="7 8">CFH S0262</strain>
    </source>
</reference>
<proteinExistence type="predicted"/>